<reference evidence="1 2" key="1">
    <citation type="submission" date="2023-12" db="EMBL/GenBank/DDBJ databases">
        <title>Gut-associated functions are favored during microbiome assembly across C. elegans life.</title>
        <authorList>
            <person name="Zimmermann J."/>
        </authorList>
    </citation>
    <scope>NUCLEOTIDE SEQUENCE [LARGE SCALE GENOMIC DNA]</scope>
    <source>
        <strain evidence="1 2">BIGb0393</strain>
    </source>
</reference>
<dbReference type="RefSeq" id="WP_180821938.1">
    <property type="nucleotide sequence ID" value="NZ_JACAWY010000001.1"/>
</dbReference>
<name>A0ABU8PLX7_9GAMM</name>
<dbReference type="EMBL" id="JBBGZW010000001">
    <property type="protein sequence ID" value="MEJ5043751.1"/>
    <property type="molecule type" value="Genomic_DNA"/>
</dbReference>
<organism evidence="1 2">
    <name type="scientific">Pantoea nemavictus</name>
    <dbReference type="NCBI Taxonomy" id="2726955"/>
    <lineage>
        <taxon>Bacteria</taxon>
        <taxon>Pseudomonadati</taxon>
        <taxon>Pseudomonadota</taxon>
        <taxon>Gammaproteobacteria</taxon>
        <taxon>Enterobacterales</taxon>
        <taxon>Erwiniaceae</taxon>
        <taxon>Pantoea</taxon>
    </lineage>
</organism>
<dbReference type="Proteomes" id="UP001362100">
    <property type="component" value="Unassembled WGS sequence"/>
</dbReference>
<evidence type="ECO:0000313" key="2">
    <source>
        <dbReference type="Proteomes" id="UP001362100"/>
    </source>
</evidence>
<evidence type="ECO:0000313" key="1">
    <source>
        <dbReference type="EMBL" id="MEJ5043751.1"/>
    </source>
</evidence>
<protein>
    <submittedName>
        <fullName evidence="1">Uncharacterized protein</fullName>
    </submittedName>
</protein>
<accession>A0ABU8PLX7</accession>
<gene>
    <name evidence="1" type="ORF">WH298_00730</name>
</gene>
<keyword evidence="2" id="KW-1185">Reference proteome</keyword>
<proteinExistence type="predicted"/>
<comment type="caution">
    <text evidence="1">The sequence shown here is derived from an EMBL/GenBank/DDBJ whole genome shotgun (WGS) entry which is preliminary data.</text>
</comment>
<sequence>MNDFIIPGEPKDYYVGITNELGVVEYSALRGKVRQLVENYVLYIQGVSDKGGNPHTASLDVSDIIKDFFAQEPAEARIAFYEVYTQEVDAATSASLDSTNKINAEIAKKEESNSMAAQ</sequence>